<protein>
    <submittedName>
        <fullName evidence="1">Uncharacterized domain protein</fullName>
    </submittedName>
</protein>
<dbReference type="Proteomes" id="UP000001634">
    <property type="component" value="Plasmid cp32-quad"/>
</dbReference>
<dbReference type="KEGG" id="bbs:BbiDN127_NXAF0084"/>
<accession>G0ANU3</accession>
<sequence length="55" mass="6780">MLALKENERSNFLKKILLSRILKARIYDNQKINEAFSIRLRNFQDLYDMYEHNFN</sequence>
<geneLocation type="plasmid" evidence="1 2">
    <name>cp32-quad</name>
</geneLocation>
<dbReference type="AlphaFoldDB" id="G0ANU3"/>
<dbReference type="EMBL" id="CP002754">
    <property type="protein sequence ID" value="AEL19369.1"/>
    <property type="molecule type" value="Genomic_DNA"/>
</dbReference>
<evidence type="ECO:0000313" key="2">
    <source>
        <dbReference type="Proteomes" id="UP000001634"/>
    </source>
</evidence>
<proteinExistence type="predicted"/>
<keyword evidence="1" id="KW-0614">Plasmid</keyword>
<organism evidence="1 2">
    <name type="scientific">Borrelia bissettiae (strain DSM 17990 / CIP 109136 / DN127)</name>
    <name type="common">Borreliella bissettiae</name>
    <dbReference type="NCBI Taxonomy" id="521010"/>
    <lineage>
        <taxon>Bacteria</taxon>
        <taxon>Pseudomonadati</taxon>
        <taxon>Spirochaetota</taxon>
        <taxon>Spirochaetia</taxon>
        <taxon>Spirochaetales</taxon>
        <taxon>Borreliaceae</taxon>
        <taxon>Borreliella</taxon>
    </lineage>
</organism>
<name>G0ANU3_BORBD</name>
<reference key="1">
    <citation type="submission" date="2011-06" db="EMBL/GenBank/DDBJ databases">
        <authorList>
            <person name="Mongodin E.F."/>
            <person name="Casjens S.R."/>
            <person name="Fraser-Liggett C.M."/>
            <person name="Qiu W.-G."/>
            <person name="Dunn J.J."/>
            <person name="Luft B.J."/>
            <person name="Schutzer S.E."/>
        </authorList>
    </citation>
    <scope>NUCLEOTIDE SEQUENCE</scope>
    <source>
        <strain>DN127</strain>
    </source>
</reference>
<reference evidence="1 2" key="2">
    <citation type="journal article" date="2012" name="J. Bacteriol.">
        <title>Whole-Genome Sequences of Borrelia bissettii, Borrelia valaisiana, and Borrelia spielmanii.</title>
        <authorList>
            <person name="Schutzer S.E."/>
            <person name="Fraser-Liggett C.M."/>
            <person name="Qiu W.G."/>
            <person name="Kraiczy P."/>
            <person name="Mongodin E.F."/>
            <person name="Dunn J.J."/>
            <person name="Luft B.J."/>
            <person name="Casjens S.R."/>
        </authorList>
    </citation>
    <scope>NUCLEOTIDE SEQUENCE [LARGE SCALE GENOMIC DNA]</scope>
    <source>
        <strain evidence="1 2">DN127</strain>
    </source>
</reference>
<evidence type="ECO:0000313" key="1">
    <source>
        <dbReference type="EMBL" id="AEL19369.1"/>
    </source>
</evidence>
<dbReference type="HOGENOM" id="CLU_3022930_0_0_12"/>
<keyword evidence="2" id="KW-1185">Reference proteome</keyword>
<gene>
    <name evidence="1" type="ordered locus">BbiDN127_NXAF0084</name>
</gene>